<name>A0A8X6NWI7_NEPPI</name>
<proteinExistence type="predicted"/>
<dbReference type="Pfam" id="PF22566">
    <property type="entry name" value="UBA_8"/>
    <property type="match status" value="1"/>
</dbReference>
<dbReference type="CDD" id="cd14414">
    <property type="entry name" value="UBA_FAF2"/>
    <property type="match status" value="1"/>
</dbReference>
<dbReference type="Proteomes" id="UP000887013">
    <property type="component" value="Unassembled WGS sequence"/>
</dbReference>
<organism evidence="2 3">
    <name type="scientific">Nephila pilipes</name>
    <name type="common">Giant wood spider</name>
    <name type="synonym">Nephila maculata</name>
    <dbReference type="NCBI Taxonomy" id="299642"/>
    <lineage>
        <taxon>Eukaryota</taxon>
        <taxon>Metazoa</taxon>
        <taxon>Ecdysozoa</taxon>
        <taxon>Arthropoda</taxon>
        <taxon>Chelicerata</taxon>
        <taxon>Arachnida</taxon>
        <taxon>Araneae</taxon>
        <taxon>Araneomorphae</taxon>
        <taxon>Entelegynae</taxon>
        <taxon>Araneoidea</taxon>
        <taxon>Nephilidae</taxon>
        <taxon>Nephila</taxon>
    </lineage>
</organism>
<evidence type="ECO:0000313" key="2">
    <source>
        <dbReference type="EMBL" id="GFT39061.1"/>
    </source>
</evidence>
<keyword evidence="3" id="KW-1185">Reference proteome</keyword>
<dbReference type="EMBL" id="BMAW01063188">
    <property type="protein sequence ID" value="GFT39061.1"/>
    <property type="molecule type" value="Genomic_DNA"/>
</dbReference>
<protein>
    <submittedName>
        <fullName evidence="2">FAS-associated factor 2</fullName>
    </submittedName>
</protein>
<comment type="caution">
    <text evidence="2">The sequence shown here is derived from an EMBL/GenBank/DDBJ whole genome shotgun (WGS) entry which is preliminary data.</text>
</comment>
<sequence length="82" mass="9439">MAEDVQLSSNQTEKLLQFQDLTGIEDIERCRNILDNHNWDLEVATQVTLNMREGAPSVYRPLPRSPPPVVANPPDQRFVIYF</sequence>
<reference evidence="2" key="1">
    <citation type="submission" date="2020-08" db="EMBL/GenBank/DDBJ databases">
        <title>Multicomponent nature underlies the extraordinary mechanical properties of spider dragline silk.</title>
        <authorList>
            <person name="Kono N."/>
            <person name="Nakamura H."/>
            <person name="Mori M."/>
            <person name="Yoshida Y."/>
            <person name="Ohtoshi R."/>
            <person name="Malay A.D."/>
            <person name="Moran D.A.P."/>
            <person name="Tomita M."/>
            <person name="Numata K."/>
            <person name="Arakawa K."/>
        </authorList>
    </citation>
    <scope>NUCLEOTIDE SEQUENCE</scope>
</reference>
<dbReference type="InterPro" id="IPR054109">
    <property type="entry name" value="UBA_8"/>
</dbReference>
<dbReference type="AlphaFoldDB" id="A0A8X6NWI7"/>
<feature type="domain" description="UBA-like" evidence="1">
    <location>
        <begin position="10"/>
        <end position="54"/>
    </location>
</feature>
<gene>
    <name evidence="2" type="primary">Faf2_0</name>
    <name evidence="2" type="ORF">NPIL_588201</name>
</gene>
<evidence type="ECO:0000259" key="1">
    <source>
        <dbReference type="Pfam" id="PF22566"/>
    </source>
</evidence>
<dbReference type="SUPFAM" id="SSF46934">
    <property type="entry name" value="UBA-like"/>
    <property type="match status" value="1"/>
</dbReference>
<dbReference type="OrthoDB" id="1026733at2759"/>
<evidence type="ECO:0000313" key="3">
    <source>
        <dbReference type="Proteomes" id="UP000887013"/>
    </source>
</evidence>
<dbReference type="Gene3D" id="1.10.8.10">
    <property type="entry name" value="DNA helicase RuvA subunit, C-terminal domain"/>
    <property type="match status" value="1"/>
</dbReference>
<accession>A0A8X6NWI7</accession>
<dbReference type="InterPro" id="IPR009060">
    <property type="entry name" value="UBA-like_sf"/>
</dbReference>